<dbReference type="PROSITE" id="PS00211">
    <property type="entry name" value="ABC_TRANSPORTER_1"/>
    <property type="match status" value="2"/>
</dbReference>
<dbReference type="CDD" id="cd03244">
    <property type="entry name" value="ABCC_MRP_domain2"/>
    <property type="match status" value="1"/>
</dbReference>
<feature type="transmembrane region" description="Helical" evidence="13">
    <location>
        <begin position="446"/>
        <end position="474"/>
    </location>
</feature>
<comment type="catalytic activity">
    <reaction evidence="12">
        <text>ATP + H2O + xenobioticSide 1 = ADP + phosphate + xenobioticSide 2.</text>
        <dbReference type="EC" id="7.6.2.2"/>
    </reaction>
</comment>
<keyword evidence="10 13" id="KW-1133">Transmembrane helix</keyword>
<dbReference type="SUPFAM" id="SSF90123">
    <property type="entry name" value="ABC transporter transmembrane region"/>
    <property type="match status" value="2"/>
</dbReference>
<dbReference type="CDD" id="cd18605">
    <property type="entry name" value="ABC_6TM_MRP7_D2_like"/>
    <property type="match status" value="1"/>
</dbReference>
<keyword evidence="11 13" id="KW-0472">Membrane</keyword>
<comment type="similarity">
    <text evidence="2">Belongs to the ABC transporter superfamily. ABCC family. Conjugate transporter (TC 3.A.1.208) subfamily.</text>
</comment>
<comment type="caution">
    <text evidence="16">The sequence shown here is derived from an EMBL/GenBank/DDBJ whole genome shotgun (WGS) entry which is preliminary data.</text>
</comment>
<dbReference type="CDD" id="cd03250">
    <property type="entry name" value="ABCC_MRP_domain1"/>
    <property type="match status" value="1"/>
</dbReference>
<evidence type="ECO:0000256" key="10">
    <source>
        <dbReference type="ARBA" id="ARBA00022989"/>
    </source>
</evidence>
<keyword evidence="8" id="KW-0067">ATP-binding</keyword>
<dbReference type="EC" id="7.6.2.2" evidence="3"/>
<gene>
    <name evidence="16" type="ORF">VNO80_28151</name>
</gene>
<dbReference type="FunFam" id="1.20.1560.10:FF:000002">
    <property type="entry name" value="ABC transporter C family member 5"/>
    <property type="match status" value="1"/>
</dbReference>
<reference evidence="16 17" key="1">
    <citation type="submission" date="2024-01" db="EMBL/GenBank/DDBJ databases">
        <title>The genomes of 5 underutilized Papilionoideae crops provide insights into root nodulation and disease resistanc.</title>
        <authorList>
            <person name="Jiang F."/>
        </authorList>
    </citation>
    <scope>NUCLEOTIDE SEQUENCE [LARGE SCALE GENOMIC DNA]</scope>
    <source>
        <strain evidence="16">JINMINGXINNONG_FW02</strain>
        <tissue evidence="16">Leaves</tissue>
    </source>
</reference>
<dbReference type="PANTHER" id="PTHR24223">
    <property type="entry name" value="ATP-BINDING CASSETTE SUB-FAMILY C"/>
    <property type="match status" value="1"/>
</dbReference>
<dbReference type="GO" id="GO:0008559">
    <property type="term" value="F:ABC-type xenobiotic transporter activity"/>
    <property type="evidence" value="ECO:0007669"/>
    <property type="project" value="UniProtKB-EC"/>
</dbReference>
<dbReference type="FunFam" id="3.40.50.300:FF:002065">
    <property type="entry name" value="ABC transporter C family member 13"/>
    <property type="match status" value="1"/>
</dbReference>
<dbReference type="InterPro" id="IPR050173">
    <property type="entry name" value="ABC_transporter_C-like"/>
</dbReference>
<feature type="domain" description="ABC transmembrane type-1" evidence="15">
    <location>
        <begin position="815"/>
        <end position="1102"/>
    </location>
</feature>
<comment type="subcellular location">
    <subcellularLocation>
        <location evidence="1">Membrane</location>
    </subcellularLocation>
</comment>
<dbReference type="CDD" id="cd18598">
    <property type="entry name" value="ABC_6TM_MRP7_D1_like"/>
    <property type="match status" value="1"/>
</dbReference>
<feature type="transmembrane region" description="Helical" evidence="13">
    <location>
        <begin position="1075"/>
        <end position="1094"/>
    </location>
</feature>
<keyword evidence="6" id="KW-0677">Repeat</keyword>
<dbReference type="InterPro" id="IPR017871">
    <property type="entry name" value="ABC_transporter-like_CS"/>
</dbReference>
<protein>
    <recommendedName>
        <fullName evidence="3">ABC-type xenobiotic transporter</fullName>
        <ecNumber evidence="3">7.6.2.2</ecNumber>
    </recommendedName>
</protein>
<dbReference type="SMART" id="SM00382">
    <property type="entry name" value="AAA"/>
    <property type="match status" value="2"/>
</dbReference>
<sequence length="1374" mass="152482">MYTTSKAIKMTFAHKSFAVNIVTVVMVVVSGFSQKIDRGVRSCEPSYPVVFLCKVFSTTRDCPLLSNLVELKLSGSPGKAIITPTYSFCILQYVLEDPLLSNGVDLEEGGYEDLGNDGNFWDLMTFNFITPVMNHGVVKQLDYDDLLPLPTDMGPSSCHDVILSCWQAQLSNNVSNPSLFRALCSAYGWPYLRLGLLKVINDCIGFAGPLLLNKLIQFLQQGVTTSSANLDGYLLALSLGLTSIIKSFLDTQYTFHLSKLKLKPRSSIMTLIYEKCLRLNLAERSKFSNGEIQTFMSVDADRTVNLCNNFHDMWSLPLQIGVALYLLYTQVKFAFVSGLAITILLIPVNKWIAQLIASATEQMMKEKDERIRKTGELLTYIRTLKMYGWELLFSSWLMDTRSLEVKHLATRKYLDAWCVFFWASTPTLFSLFTFGLYSLMGHQLDAAMVFTCLALFNTLISPLNSFPWVINGLIDAIISSRRLSRFLACPEHKFKVGDTSSCPSSFLSEQLDSVQGLGVFIQDACCTWSSSEEQALNLVLNHVTLSLSQGSFVAVIGEVGSGKSSLLYSILGEMQLVRGSIYSNESIAYVPQVPWILSGTVRDNILFGKSYDPERYTDTLKACALDVDVSLMIGGDMAYIGEKGVNLSGGQRARLALARALYHDSAVVMLDDVLSAVDVQVAQCILYNAILGPLMQRKTRLLCTHNIQAISSADKIVVMDKGHIKWMGNSDDFPINSFTEFSPLNEIDSALQNHGQSCSSNLSSKSKEQSLLDTGIVHDLEGAQEIVEVELRKEGKVEIGVYKNYAVFTGWFMTVIICLSAILMQASRNGNDLWLSYWVDTTTESSQTRYSVSFYLAILCLFCIINSLFTLVRAFSFAFGGLQAATKVHNKLLNRLMNAPVQFFDQTPGGRILNRLSSDLYTIDDSLPFILNILLANFVGLLGITIILCYVQVFFLLLLLPFWYIYSRLQFFYRSTSRELRRLDSVSRSPIYSSFTETLDGSSTIRAFKSEDFFFTKFTEHITLYQKTSYTEIVASLWLSLRLQLLGAFIISFIAVMAVVGSHGSLPINFGTPGLVGLALSYAAPIVSLLGSFLSSFTETEKEMVSVERTLQYMDIPQEEQTGCLYLNPDWPNQGFIEFQCVTLKYIPSLPAALCNLSFRIAGGTQVGIIGRTGAGKSSVLNALFRLTPICTGSISIDGVDIKSIPVRELRTHLAIVPQSPFLFEGSLRDNLDPFKMNDDLKIWNALEKCHVKEEVEVAGGLDVLVKEGGMSFSVGQRQLLCLARALLKSSKVLCLDECTANVDIQTASLLQTTISGECKGMTVLTIAHRISTVVNMDNILILDQGKLVEQGNPQVLLKDDSSIFCSFVRASAM</sequence>
<evidence type="ECO:0000256" key="2">
    <source>
        <dbReference type="ARBA" id="ARBA00009726"/>
    </source>
</evidence>
<feature type="transmembrane region" description="Helical" evidence="13">
    <location>
        <begin position="12"/>
        <end position="33"/>
    </location>
</feature>
<evidence type="ECO:0000256" key="5">
    <source>
        <dbReference type="ARBA" id="ARBA00022692"/>
    </source>
</evidence>
<dbReference type="PROSITE" id="PS50929">
    <property type="entry name" value="ABC_TM1F"/>
    <property type="match status" value="2"/>
</dbReference>
<evidence type="ECO:0000256" key="11">
    <source>
        <dbReference type="ARBA" id="ARBA00023136"/>
    </source>
</evidence>
<feature type="transmembrane region" description="Helical" evidence="13">
    <location>
        <begin position="416"/>
        <end position="440"/>
    </location>
</feature>
<keyword evidence="5 13" id="KW-0812">Transmembrane</keyword>
<accession>A0AAN9LKS7</accession>
<evidence type="ECO:0000313" key="17">
    <source>
        <dbReference type="Proteomes" id="UP001374584"/>
    </source>
</evidence>
<dbReference type="GO" id="GO:0005524">
    <property type="term" value="F:ATP binding"/>
    <property type="evidence" value="ECO:0007669"/>
    <property type="project" value="UniProtKB-KW"/>
</dbReference>
<dbReference type="Pfam" id="PF00005">
    <property type="entry name" value="ABC_tran"/>
    <property type="match status" value="2"/>
</dbReference>
<feature type="transmembrane region" description="Helical" evidence="13">
    <location>
        <begin position="852"/>
        <end position="872"/>
    </location>
</feature>
<evidence type="ECO:0000256" key="3">
    <source>
        <dbReference type="ARBA" id="ARBA00012191"/>
    </source>
</evidence>
<dbReference type="PROSITE" id="PS50893">
    <property type="entry name" value="ABC_TRANSPORTER_2"/>
    <property type="match status" value="2"/>
</dbReference>
<keyword evidence="9" id="KW-1278">Translocase</keyword>
<feature type="domain" description="ABC transporter" evidence="14">
    <location>
        <begin position="1137"/>
        <end position="1370"/>
    </location>
</feature>
<evidence type="ECO:0000259" key="14">
    <source>
        <dbReference type="PROSITE" id="PS50893"/>
    </source>
</evidence>
<evidence type="ECO:0000256" key="6">
    <source>
        <dbReference type="ARBA" id="ARBA00022737"/>
    </source>
</evidence>
<name>A0AAN9LKS7_PHACN</name>
<keyword evidence="17" id="KW-1185">Reference proteome</keyword>
<evidence type="ECO:0000256" key="9">
    <source>
        <dbReference type="ARBA" id="ARBA00022967"/>
    </source>
</evidence>
<evidence type="ECO:0000313" key="16">
    <source>
        <dbReference type="EMBL" id="KAK7335977.1"/>
    </source>
</evidence>
<dbReference type="InterPro" id="IPR036640">
    <property type="entry name" value="ABC1_TM_sf"/>
</dbReference>
<dbReference type="InterPro" id="IPR003439">
    <property type="entry name" value="ABC_transporter-like_ATP-bd"/>
</dbReference>
<dbReference type="SUPFAM" id="SSF52540">
    <property type="entry name" value="P-loop containing nucleoside triphosphate hydrolases"/>
    <property type="match status" value="2"/>
</dbReference>
<feature type="transmembrane region" description="Helical" evidence="13">
    <location>
        <begin position="1045"/>
        <end position="1063"/>
    </location>
</feature>
<proteinExistence type="inferred from homology"/>
<feature type="transmembrane region" description="Helical" evidence="13">
    <location>
        <begin position="325"/>
        <end position="346"/>
    </location>
</feature>
<dbReference type="PANTHER" id="PTHR24223:SF330">
    <property type="entry name" value="ATP-BINDING CASSETTE SUB-FAMILY C MEMBER 10"/>
    <property type="match status" value="1"/>
</dbReference>
<feature type="domain" description="ABC transporter" evidence="14">
    <location>
        <begin position="519"/>
        <end position="746"/>
    </location>
</feature>
<evidence type="ECO:0000259" key="15">
    <source>
        <dbReference type="PROSITE" id="PS50929"/>
    </source>
</evidence>
<evidence type="ECO:0000256" key="12">
    <source>
        <dbReference type="ARBA" id="ARBA00034018"/>
    </source>
</evidence>
<dbReference type="GO" id="GO:0016887">
    <property type="term" value="F:ATP hydrolysis activity"/>
    <property type="evidence" value="ECO:0007669"/>
    <property type="project" value="InterPro"/>
</dbReference>
<dbReference type="InterPro" id="IPR003593">
    <property type="entry name" value="AAA+_ATPase"/>
</dbReference>
<keyword evidence="7" id="KW-0547">Nucleotide-binding</keyword>
<feature type="transmembrane region" description="Helical" evidence="13">
    <location>
        <begin position="805"/>
        <end position="826"/>
    </location>
</feature>
<dbReference type="Gene3D" id="1.20.1560.10">
    <property type="entry name" value="ABC transporter type 1, transmembrane domain"/>
    <property type="match status" value="2"/>
</dbReference>
<evidence type="ECO:0000256" key="8">
    <source>
        <dbReference type="ARBA" id="ARBA00022840"/>
    </source>
</evidence>
<evidence type="ECO:0000256" key="4">
    <source>
        <dbReference type="ARBA" id="ARBA00022448"/>
    </source>
</evidence>
<keyword evidence="4" id="KW-0813">Transport</keyword>
<dbReference type="GO" id="GO:0016020">
    <property type="term" value="C:membrane"/>
    <property type="evidence" value="ECO:0007669"/>
    <property type="project" value="UniProtKB-SubCell"/>
</dbReference>
<feature type="domain" description="ABC transmembrane type-1" evidence="15">
    <location>
        <begin position="196"/>
        <end position="475"/>
    </location>
</feature>
<dbReference type="Proteomes" id="UP001374584">
    <property type="component" value="Unassembled WGS sequence"/>
</dbReference>
<dbReference type="InterPro" id="IPR011527">
    <property type="entry name" value="ABC1_TM_dom"/>
</dbReference>
<evidence type="ECO:0000256" key="13">
    <source>
        <dbReference type="SAM" id="Phobius"/>
    </source>
</evidence>
<dbReference type="Gene3D" id="3.40.50.300">
    <property type="entry name" value="P-loop containing nucleotide triphosphate hydrolases"/>
    <property type="match status" value="2"/>
</dbReference>
<dbReference type="InterPro" id="IPR027417">
    <property type="entry name" value="P-loop_NTPase"/>
</dbReference>
<dbReference type="Pfam" id="PF00664">
    <property type="entry name" value="ABC_membrane"/>
    <property type="match status" value="2"/>
</dbReference>
<dbReference type="FunFam" id="3.40.50.300:FF:000630">
    <property type="entry name" value="ATP-binding cassette (ABC) transporter, putative"/>
    <property type="match status" value="1"/>
</dbReference>
<organism evidence="16 17">
    <name type="scientific">Phaseolus coccineus</name>
    <name type="common">Scarlet runner bean</name>
    <name type="synonym">Phaseolus multiflorus</name>
    <dbReference type="NCBI Taxonomy" id="3886"/>
    <lineage>
        <taxon>Eukaryota</taxon>
        <taxon>Viridiplantae</taxon>
        <taxon>Streptophyta</taxon>
        <taxon>Embryophyta</taxon>
        <taxon>Tracheophyta</taxon>
        <taxon>Spermatophyta</taxon>
        <taxon>Magnoliopsida</taxon>
        <taxon>eudicotyledons</taxon>
        <taxon>Gunneridae</taxon>
        <taxon>Pentapetalae</taxon>
        <taxon>rosids</taxon>
        <taxon>fabids</taxon>
        <taxon>Fabales</taxon>
        <taxon>Fabaceae</taxon>
        <taxon>Papilionoideae</taxon>
        <taxon>50 kb inversion clade</taxon>
        <taxon>NPAAA clade</taxon>
        <taxon>indigoferoid/millettioid clade</taxon>
        <taxon>Phaseoleae</taxon>
        <taxon>Phaseolus</taxon>
    </lineage>
</organism>
<evidence type="ECO:0000256" key="1">
    <source>
        <dbReference type="ARBA" id="ARBA00004370"/>
    </source>
</evidence>
<dbReference type="EMBL" id="JAYMYR010000010">
    <property type="protein sequence ID" value="KAK7335977.1"/>
    <property type="molecule type" value="Genomic_DNA"/>
</dbReference>
<feature type="transmembrane region" description="Helical" evidence="13">
    <location>
        <begin position="954"/>
        <end position="973"/>
    </location>
</feature>
<dbReference type="FunFam" id="1.20.1560.10:FF:000037">
    <property type="entry name" value="ATP-binding cassette subfamily C member 10"/>
    <property type="match status" value="1"/>
</dbReference>
<evidence type="ECO:0000256" key="7">
    <source>
        <dbReference type="ARBA" id="ARBA00022741"/>
    </source>
</evidence>